<dbReference type="RefSeq" id="WP_073629521.1">
    <property type="nucleotide sequence ID" value="NZ_FRXO01000005.1"/>
</dbReference>
<dbReference type="Proteomes" id="UP000186406">
    <property type="component" value="Unassembled WGS sequence"/>
</dbReference>
<keyword evidence="6" id="KW-1185">Reference proteome</keyword>
<gene>
    <name evidence="5" type="ORF">SAMN02745172_02703</name>
</gene>
<evidence type="ECO:0000313" key="5">
    <source>
        <dbReference type="EMBL" id="SHO66052.1"/>
    </source>
</evidence>
<dbReference type="Gene3D" id="3.40.50.2300">
    <property type="match status" value="2"/>
</dbReference>
<dbReference type="Pfam" id="PF13407">
    <property type="entry name" value="Peripla_BP_4"/>
    <property type="match status" value="1"/>
</dbReference>
<dbReference type="InterPro" id="IPR050555">
    <property type="entry name" value="Bact_Solute-Bind_Prot2"/>
</dbReference>
<dbReference type="GO" id="GO:0030288">
    <property type="term" value="C:outer membrane-bounded periplasmic space"/>
    <property type="evidence" value="ECO:0007669"/>
    <property type="project" value="TreeGrafter"/>
</dbReference>
<dbReference type="PANTHER" id="PTHR30036:SF7">
    <property type="entry name" value="ABC TRANSPORTER PERIPLASMIC-BINDING PROTEIN YPHF"/>
    <property type="match status" value="1"/>
</dbReference>
<feature type="signal peptide" evidence="3">
    <location>
        <begin position="1"/>
        <end position="20"/>
    </location>
</feature>
<evidence type="ECO:0000256" key="2">
    <source>
        <dbReference type="ARBA" id="ARBA00007639"/>
    </source>
</evidence>
<keyword evidence="3" id="KW-0732">Signal</keyword>
<comment type="similarity">
    <text evidence="2">Belongs to the bacterial solute-binding protein 2 family.</text>
</comment>
<evidence type="ECO:0000313" key="6">
    <source>
        <dbReference type="Proteomes" id="UP000186406"/>
    </source>
</evidence>
<dbReference type="OrthoDB" id="7941261at2"/>
<dbReference type="STRING" id="1123029.SAMN02745172_02703"/>
<feature type="chain" id="PRO_5013133772" evidence="3">
    <location>
        <begin position="21"/>
        <end position="311"/>
    </location>
</feature>
<reference evidence="5 6" key="1">
    <citation type="submission" date="2016-12" db="EMBL/GenBank/DDBJ databases">
        <authorList>
            <person name="Song W.-J."/>
            <person name="Kurnit D.M."/>
        </authorList>
    </citation>
    <scope>NUCLEOTIDE SEQUENCE [LARGE SCALE GENOMIC DNA]</scope>
    <source>
        <strain evidence="5 6">DSM 19599</strain>
    </source>
</reference>
<evidence type="ECO:0000256" key="1">
    <source>
        <dbReference type="ARBA" id="ARBA00004418"/>
    </source>
</evidence>
<evidence type="ECO:0000259" key="4">
    <source>
        <dbReference type="Pfam" id="PF13407"/>
    </source>
</evidence>
<dbReference type="InterPro" id="IPR028082">
    <property type="entry name" value="Peripla_BP_I"/>
</dbReference>
<comment type="subcellular location">
    <subcellularLocation>
        <location evidence="1">Periplasm</location>
    </subcellularLocation>
</comment>
<organism evidence="5 6">
    <name type="scientific">Pseudoxanthobacter soli DSM 19599</name>
    <dbReference type="NCBI Taxonomy" id="1123029"/>
    <lineage>
        <taxon>Bacteria</taxon>
        <taxon>Pseudomonadati</taxon>
        <taxon>Pseudomonadota</taxon>
        <taxon>Alphaproteobacteria</taxon>
        <taxon>Hyphomicrobiales</taxon>
        <taxon>Segnochrobactraceae</taxon>
        <taxon>Pseudoxanthobacter</taxon>
    </lineage>
</organism>
<dbReference type="PANTHER" id="PTHR30036">
    <property type="entry name" value="D-XYLOSE-BINDING PERIPLASMIC PROTEIN"/>
    <property type="match status" value="1"/>
</dbReference>
<proteinExistence type="inferred from homology"/>
<feature type="domain" description="Periplasmic binding protein" evidence="4">
    <location>
        <begin position="25"/>
        <end position="288"/>
    </location>
</feature>
<dbReference type="InterPro" id="IPR025997">
    <property type="entry name" value="SBP_2_dom"/>
</dbReference>
<evidence type="ECO:0000256" key="3">
    <source>
        <dbReference type="SAM" id="SignalP"/>
    </source>
</evidence>
<sequence>MKRLLLAAVAAVVLSAPALAADYKFALVPKAMNNPYFDLSRDGCMAEAKKLGNVECIYIGPVEHEPATQVQIVQDLISQGVDGIAIAVSDASAIGDVIKQARDAGVQVITFDADAPDSARQAHVGTDNVAFGEALANELIKIRKEPGTYALISGGPAAANLADRVKGVEKVLDAAGWKQVSGSPLFCNDDMALAVQQMADVLTANPDVSAIIPVGGWPMFVPDAYKSFVDANRGIYDSGKLKLVVADTLKVQLELLKEGYANALVGQRPYEMGEKAMDILLALKEGKEVPTITYAGLDLVDKANVDKFLAN</sequence>
<accession>A0A1M7ZML4</accession>
<dbReference type="CDD" id="cd06314">
    <property type="entry name" value="PBP1_tmGBP"/>
    <property type="match status" value="1"/>
</dbReference>
<protein>
    <submittedName>
        <fullName evidence="5">Monosaccharide ABC transporter substrate-binding protein, CUT2 family (TC 3.A.1.2.-)</fullName>
    </submittedName>
</protein>
<dbReference type="EMBL" id="FRXO01000005">
    <property type="protein sequence ID" value="SHO66052.1"/>
    <property type="molecule type" value="Genomic_DNA"/>
</dbReference>
<name>A0A1M7ZML4_9HYPH</name>
<dbReference type="SUPFAM" id="SSF53822">
    <property type="entry name" value="Periplasmic binding protein-like I"/>
    <property type="match status" value="1"/>
</dbReference>
<dbReference type="AlphaFoldDB" id="A0A1M7ZML4"/>
<dbReference type="GO" id="GO:0030246">
    <property type="term" value="F:carbohydrate binding"/>
    <property type="evidence" value="ECO:0007669"/>
    <property type="project" value="TreeGrafter"/>
</dbReference>